<dbReference type="GO" id="GO:0016020">
    <property type="term" value="C:membrane"/>
    <property type="evidence" value="ECO:0007669"/>
    <property type="project" value="UniProtKB-SubCell"/>
</dbReference>
<keyword evidence="4" id="KW-1133">Transmembrane helix</keyword>
<comment type="caution">
    <text evidence="7">The sequence shown here is derived from an EMBL/GenBank/DDBJ whole genome shotgun (WGS) entry which is preliminary data.</text>
</comment>
<dbReference type="Proteomes" id="UP000023152">
    <property type="component" value="Unassembled WGS sequence"/>
</dbReference>
<reference evidence="7 8" key="1">
    <citation type="journal article" date="2013" name="Curr. Biol.">
        <title>The Genome of the Foraminiferan Reticulomyxa filosa.</title>
        <authorList>
            <person name="Glockner G."/>
            <person name="Hulsmann N."/>
            <person name="Schleicher M."/>
            <person name="Noegel A.A."/>
            <person name="Eichinger L."/>
            <person name="Gallinger C."/>
            <person name="Pawlowski J."/>
            <person name="Sierra R."/>
            <person name="Euteneuer U."/>
            <person name="Pillet L."/>
            <person name="Moustafa A."/>
            <person name="Platzer M."/>
            <person name="Groth M."/>
            <person name="Szafranski K."/>
            <person name="Schliwa M."/>
        </authorList>
    </citation>
    <scope>NUCLEOTIDE SEQUENCE [LARGE SCALE GENOMIC DNA]</scope>
</reference>
<sequence length="290" mass="33788">KKKKKKTTRMDVAVKLMTRFVKKTLHQYTMYPVNTLRNIALTMSKSNFVFLVDVDFIPSNDLHDQVIRSNFFKDFFFSQSNQYLHPNKSHVGSRPNVALVIPAFELVLYPISQSQSNLANRTSVSMAWNMSDVNTTPKFVSQISQLFLQQQARAFHGLRCSHCHGPTNYPKWAQMVTNHSHTNATKDFYSIAYYNNYEPYIIVPRKGLRMYDERFQGYGLNKVMQIKMLAQLELFDFFVYTNGFLVAKEHGRTVDDTNWATDPKKRKYIEWLGHQVDREIAQGIGTPVIY</sequence>
<evidence type="ECO:0000313" key="7">
    <source>
        <dbReference type="EMBL" id="ETO30225.1"/>
    </source>
</evidence>
<feature type="non-terminal residue" evidence="7">
    <location>
        <position position="1"/>
    </location>
</feature>
<dbReference type="PANTHER" id="PTHR12270:SF52">
    <property type="entry name" value="GLYCOSYLTRANSFERASE-LIKE PROTEIN GNT13-RELATED"/>
    <property type="match status" value="1"/>
</dbReference>
<keyword evidence="6" id="KW-0325">Glycoprotein</keyword>
<accession>X6NV88</accession>
<dbReference type="InterPro" id="IPR051292">
    <property type="entry name" value="Xyl/GlcA_transferase"/>
</dbReference>
<evidence type="ECO:0000256" key="1">
    <source>
        <dbReference type="ARBA" id="ARBA00004606"/>
    </source>
</evidence>
<comment type="subcellular location">
    <subcellularLocation>
        <location evidence="1">Membrane</location>
        <topology evidence="1">Single-pass type II membrane protein</topology>
    </subcellularLocation>
</comment>
<evidence type="ECO:0000256" key="4">
    <source>
        <dbReference type="ARBA" id="ARBA00022989"/>
    </source>
</evidence>
<dbReference type="OrthoDB" id="411524at2759"/>
<evidence type="ECO:0000256" key="6">
    <source>
        <dbReference type="ARBA" id="ARBA00023180"/>
    </source>
</evidence>
<dbReference type="EMBL" id="ASPP01005606">
    <property type="protein sequence ID" value="ETO30225.1"/>
    <property type="molecule type" value="Genomic_DNA"/>
</dbReference>
<dbReference type="GO" id="GO:0015020">
    <property type="term" value="F:glucuronosyltransferase activity"/>
    <property type="evidence" value="ECO:0007669"/>
    <property type="project" value="TreeGrafter"/>
</dbReference>
<dbReference type="GO" id="GO:0042285">
    <property type="term" value="F:xylosyltransferase activity"/>
    <property type="evidence" value="ECO:0007669"/>
    <property type="project" value="TreeGrafter"/>
</dbReference>
<dbReference type="AlphaFoldDB" id="X6NV88"/>
<evidence type="ECO:0000256" key="5">
    <source>
        <dbReference type="ARBA" id="ARBA00023136"/>
    </source>
</evidence>
<protein>
    <submittedName>
        <fullName evidence="7">Uncharacterized protein</fullName>
    </submittedName>
</protein>
<keyword evidence="3" id="KW-0735">Signal-anchor</keyword>
<keyword evidence="2" id="KW-0812">Transmembrane</keyword>
<dbReference type="GO" id="GO:0035269">
    <property type="term" value="P:protein O-linked glycosylation via mannose"/>
    <property type="evidence" value="ECO:0007669"/>
    <property type="project" value="TreeGrafter"/>
</dbReference>
<evidence type="ECO:0000256" key="2">
    <source>
        <dbReference type="ARBA" id="ARBA00022692"/>
    </source>
</evidence>
<evidence type="ECO:0000313" key="8">
    <source>
        <dbReference type="Proteomes" id="UP000023152"/>
    </source>
</evidence>
<gene>
    <name evidence="7" type="ORF">RFI_06892</name>
</gene>
<dbReference type="PANTHER" id="PTHR12270">
    <property type="entry name" value="GLYCOSYLTRANSFERASE-RELATED"/>
    <property type="match status" value="1"/>
</dbReference>
<organism evidence="7 8">
    <name type="scientific">Reticulomyxa filosa</name>
    <dbReference type="NCBI Taxonomy" id="46433"/>
    <lineage>
        <taxon>Eukaryota</taxon>
        <taxon>Sar</taxon>
        <taxon>Rhizaria</taxon>
        <taxon>Retaria</taxon>
        <taxon>Foraminifera</taxon>
        <taxon>Monothalamids</taxon>
        <taxon>Reticulomyxidae</taxon>
        <taxon>Reticulomyxa</taxon>
    </lineage>
</organism>
<evidence type="ECO:0000256" key="3">
    <source>
        <dbReference type="ARBA" id="ARBA00022968"/>
    </source>
</evidence>
<dbReference type="Pfam" id="PF13896">
    <property type="entry name" value="Glyco_transf_49"/>
    <property type="match status" value="1"/>
</dbReference>
<dbReference type="OMA" id="QIMELHV"/>
<name>X6NV88_RETFI</name>
<proteinExistence type="predicted"/>
<keyword evidence="5" id="KW-0472">Membrane</keyword>
<keyword evidence="8" id="KW-1185">Reference proteome</keyword>